<sequence>MSEQNEFNEKDQLEINNESKIIQDEIEIISEVDTSHKKQTPCVIVDYIEDKIQTCSICYSYFLYNQNQLHSKNDKQKKCPEAALIQKGCCIGCGRYFTFYSRDNGFINAIKEYVPSVPFENNNNFYNYSNKIFVTSVQNKNEKVELSLFIINMFFIDTFKYKKNKTSFQIQQEINNPENLGKLFGQKLWYLRNEIRNKKSDLEFPKRHERNKEKECMNNIIPSLCLKKNKKIWNLAIIDNIDFKIKSFSFGNIYDVTRETLHATLRIAFQ</sequence>
<evidence type="ECO:0000313" key="1">
    <source>
        <dbReference type="EMBL" id="RHZ76929.1"/>
    </source>
</evidence>
<evidence type="ECO:0000313" key="2">
    <source>
        <dbReference type="Proteomes" id="UP000266861"/>
    </source>
</evidence>
<reference evidence="1 2" key="1">
    <citation type="submission" date="2018-08" db="EMBL/GenBank/DDBJ databases">
        <title>Genome and evolution of the arbuscular mycorrhizal fungus Diversispora epigaea (formerly Glomus versiforme) and its bacterial endosymbionts.</title>
        <authorList>
            <person name="Sun X."/>
            <person name="Fei Z."/>
            <person name="Harrison M."/>
        </authorList>
    </citation>
    <scope>NUCLEOTIDE SEQUENCE [LARGE SCALE GENOMIC DNA]</scope>
    <source>
        <strain evidence="1 2">IT104</strain>
    </source>
</reference>
<dbReference type="AlphaFoldDB" id="A0A397ILP1"/>
<proteinExistence type="predicted"/>
<comment type="caution">
    <text evidence="1">The sequence shown here is derived from an EMBL/GenBank/DDBJ whole genome shotgun (WGS) entry which is preliminary data.</text>
</comment>
<gene>
    <name evidence="1" type="ORF">Glove_187g65</name>
</gene>
<dbReference type="OrthoDB" id="2448759at2759"/>
<accession>A0A397ILP1</accession>
<keyword evidence="2" id="KW-1185">Reference proteome</keyword>
<organism evidence="1 2">
    <name type="scientific">Diversispora epigaea</name>
    <dbReference type="NCBI Taxonomy" id="1348612"/>
    <lineage>
        <taxon>Eukaryota</taxon>
        <taxon>Fungi</taxon>
        <taxon>Fungi incertae sedis</taxon>
        <taxon>Mucoromycota</taxon>
        <taxon>Glomeromycotina</taxon>
        <taxon>Glomeromycetes</taxon>
        <taxon>Diversisporales</taxon>
        <taxon>Diversisporaceae</taxon>
        <taxon>Diversispora</taxon>
    </lineage>
</organism>
<dbReference type="Proteomes" id="UP000266861">
    <property type="component" value="Unassembled WGS sequence"/>
</dbReference>
<name>A0A397ILP1_9GLOM</name>
<protein>
    <submittedName>
        <fullName evidence="1">Uncharacterized protein</fullName>
    </submittedName>
</protein>
<dbReference type="EMBL" id="PQFF01000177">
    <property type="protein sequence ID" value="RHZ76929.1"/>
    <property type="molecule type" value="Genomic_DNA"/>
</dbReference>